<dbReference type="PANTHER" id="PTHR30146">
    <property type="entry name" value="LACI-RELATED TRANSCRIPTIONAL REPRESSOR"/>
    <property type="match status" value="1"/>
</dbReference>
<dbReference type="EMBL" id="CP095072">
    <property type="protein sequence ID" value="UOQ47128.1"/>
    <property type="molecule type" value="Genomic_DNA"/>
</dbReference>
<protein>
    <submittedName>
        <fullName evidence="5">LacI family transcriptional regulator</fullName>
    </submittedName>
</protein>
<dbReference type="CDD" id="cd01392">
    <property type="entry name" value="HTH_LacI"/>
    <property type="match status" value="1"/>
</dbReference>
<evidence type="ECO:0000259" key="4">
    <source>
        <dbReference type="PROSITE" id="PS50932"/>
    </source>
</evidence>
<evidence type="ECO:0000313" key="5">
    <source>
        <dbReference type="EMBL" id="UOQ47128.1"/>
    </source>
</evidence>
<dbReference type="Proteomes" id="UP000831782">
    <property type="component" value="Chromosome"/>
</dbReference>
<dbReference type="PANTHER" id="PTHR30146:SF109">
    <property type="entry name" value="HTH-TYPE TRANSCRIPTIONAL REGULATOR GALS"/>
    <property type="match status" value="1"/>
</dbReference>
<keyword evidence="6" id="KW-1185">Reference proteome</keyword>
<name>A0ABY4ESG6_9BACI</name>
<dbReference type="SUPFAM" id="SSF47413">
    <property type="entry name" value="lambda repressor-like DNA-binding domains"/>
    <property type="match status" value="1"/>
</dbReference>
<dbReference type="Gene3D" id="3.40.50.2300">
    <property type="match status" value="2"/>
</dbReference>
<dbReference type="SUPFAM" id="SSF53822">
    <property type="entry name" value="Periplasmic binding protein-like I"/>
    <property type="match status" value="1"/>
</dbReference>
<evidence type="ECO:0000256" key="1">
    <source>
        <dbReference type="ARBA" id="ARBA00023015"/>
    </source>
</evidence>
<dbReference type="RefSeq" id="WP_244715951.1">
    <property type="nucleotide sequence ID" value="NZ_CP095072.1"/>
</dbReference>
<dbReference type="InterPro" id="IPR046335">
    <property type="entry name" value="LacI/GalR-like_sensor"/>
</dbReference>
<accession>A0ABY4ESG6</accession>
<gene>
    <name evidence="5" type="ORF">MUN88_13695</name>
</gene>
<dbReference type="InterPro" id="IPR000843">
    <property type="entry name" value="HTH_LacI"/>
</dbReference>
<evidence type="ECO:0000313" key="6">
    <source>
        <dbReference type="Proteomes" id="UP000831782"/>
    </source>
</evidence>
<dbReference type="Pfam" id="PF13377">
    <property type="entry name" value="Peripla_BP_3"/>
    <property type="match status" value="1"/>
</dbReference>
<keyword evidence="3" id="KW-0804">Transcription</keyword>
<dbReference type="PROSITE" id="PS50932">
    <property type="entry name" value="HTH_LACI_2"/>
    <property type="match status" value="1"/>
</dbReference>
<dbReference type="Pfam" id="PF00356">
    <property type="entry name" value="LacI"/>
    <property type="match status" value="1"/>
</dbReference>
<sequence>MATIKDVAKLAGVAVSTASYALNNSKRISTATKERVEEAARQLNYKKNGIASDLKRTKTNTIALILSDLSGPYYSELIKGVQDVTTANGFDLIACSSIGDQQSTAVKFLKEKRVDGAIILAHNISDAITIESAQAGFPVIVLDRDLIDENVYHVEVDNTEGGFIATECLIKHGHENIAYIGGPSASLDNQKRFDGYKQALEQYQLPSHSKWNSIGYFTKEGGYKATKLLIAQGELPDAIFYGNDEMAIGGLQAFQEKNIRIPEDISIIGFDDIQLAEYVHPPLTTIKQPKYEVGALAVHLIFQLLEGKNINSHYKLSTELIERKSVMLKKQ</sequence>
<organism evidence="5 6">
    <name type="scientific">Gracilibacillus caseinilyticus</name>
    <dbReference type="NCBI Taxonomy" id="2932256"/>
    <lineage>
        <taxon>Bacteria</taxon>
        <taxon>Bacillati</taxon>
        <taxon>Bacillota</taxon>
        <taxon>Bacilli</taxon>
        <taxon>Bacillales</taxon>
        <taxon>Bacillaceae</taxon>
        <taxon>Gracilibacillus</taxon>
    </lineage>
</organism>
<proteinExistence type="predicted"/>
<reference evidence="5 6" key="1">
    <citation type="submission" date="2022-04" db="EMBL/GenBank/DDBJ databases">
        <title>Gracilibacillus sp. isolated from saltern.</title>
        <authorList>
            <person name="Won M."/>
            <person name="Lee C.-M."/>
            <person name="Woen H.-Y."/>
            <person name="Kwon S.-W."/>
        </authorList>
    </citation>
    <scope>NUCLEOTIDE SEQUENCE [LARGE SCALE GENOMIC DNA]</scope>
    <source>
        <strain evidence="5 6">SSWR10-1</strain>
    </source>
</reference>
<dbReference type="InterPro" id="IPR028082">
    <property type="entry name" value="Peripla_BP_I"/>
</dbReference>
<dbReference type="InterPro" id="IPR010982">
    <property type="entry name" value="Lambda_DNA-bd_dom_sf"/>
</dbReference>
<dbReference type="Gene3D" id="1.10.260.40">
    <property type="entry name" value="lambda repressor-like DNA-binding domains"/>
    <property type="match status" value="1"/>
</dbReference>
<dbReference type="SMART" id="SM00354">
    <property type="entry name" value="HTH_LACI"/>
    <property type="match status" value="1"/>
</dbReference>
<keyword evidence="1" id="KW-0805">Transcription regulation</keyword>
<keyword evidence="2" id="KW-0238">DNA-binding</keyword>
<evidence type="ECO:0000256" key="2">
    <source>
        <dbReference type="ARBA" id="ARBA00023125"/>
    </source>
</evidence>
<dbReference type="CDD" id="cd06267">
    <property type="entry name" value="PBP1_LacI_sugar_binding-like"/>
    <property type="match status" value="1"/>
</dbReference>
<feature type="domain" description="HTH lacI-type" evidence="4">
    <location>
        <begin position="2"/>
        <end position="56"/>
    </location>
</feature>
<evidence type="ECO:0000256" key="3">
    <source>
        <dbReference type="ARBA" id="ARBA00023163"/>
    </source>
</evidence>